<dbReference type="EMBL" id="CP040853">
    <property type="protein sequence ID" value="QIA91181.1"/>
    <property type="molecule type" value="Genomic_DNA"/>
</dbReference>
<geneLocation type="plasmid" evidence="2 3">
    <name>unnamed</name>
</geneLocation>
<name>A0AAE6WHY0_9LACO</name>
<gene>
    <name evidence="2" type="ORF">FEE40_13090</name>
</gene>
<dbReference type="InterPro" id="IPR002560">
    <property type="entry name" value="Transposase_DDE"/>
</dbReference>
<keyword evidence="2" id="KW-0614">Plasmid</keyword>
<proteinExistence type="predicted"/>
<reference evidence="2 3" key="1">
    <citation type="journal article" date="2019" name="Nat. Med.">
        <title>Preventing dysbiosis of the neonatal mouse intestinal microbiome protects against late-onset sepsis.</title>
        <authorList>
            <person name="Singer J.R."/>
            <person name="Blosser E.G."/>
            <person name="Zindl C.L."/>
            <person name="Silberger D.J."/>
            <person name="Conlan S."/>
            <person name="Laufer V.A."/>
            <person name="DiToro D."/>
            <person name="Deming C."/>
            <person name="Kumar R."/>
            <person name="Morrow C.D."/>
            <person name="Segre J.A."/>
            <person name="Gray M.J."/>
            <person name="Randolph D.A."/>
            <person name="Weaver C.T."/>
        </authorList>
    </citation>
    <scope>NUCLEOTIDE SEQUENCE [LARGE SCALE GENOMIC DNA]</scope>
    <source>
        <strain evidence="2">V10</strain>
        <plasmid evidence="3">unnamed</plasmid>
    </source>
</reference>
<protein>
    <submittedName>
        <fullName evidence="2">Transposase</fullName>
    </submittedName>
</protein>
<dbReference type="RefSeq" id="WP_163592450.1">
    <property type="nucleotide sequence ID" value="NZ_VKBS01000157.1"/>
</dbReference>
<organism evidence="2 3">
    <name type="scientific">Ligilactobacillus murinus</name>
    <dbReference type="NCBI Taxonomy" id="1622"/>
    <lineage>
        <taxon>Bacteria</taxon>
        <taxon>Bacillati</taxon>
        <taxon>Bacillota</taxon>
        <taxon>Bacilli</taxon>
        <taxon>Lactobacillales</taxon>
        <taxon>Lactobacillaceae</taxon>
        <taxon>Ligilactobacillus</taxon>
    </lineage>
</organism>
<feature type="domain" description="Transposase IS204/IS1001/IS1096/IS1165 DDE" evidence="1">
    <location>
        <begin position="1"/>
        <end position="25"/>
    </location>
</feature>
<dbReference type="Proteomes" id="UP000463931">
    <property type="component" value="Plasmid unnamed"/>
</dbReference>
<evidence type="ECO:0000313" key="3">
    <source>
        <dbReference type="Proteomes" id="UP000463931"/>
    </source>
</evidence>
<sequence length="42" mass="4997">MNRKLKRVQRTAYGYRNFEHLKARIHLLTYLCEDTRSSGKAA</sequence>
<dbReference type="Pfam" id="PF01610">
    <property type="entry name" value="DDE_Tnp_ISL3"/>
    <property type="match status" value="1"/>
</dbReference>
<evidence type="ECO:0000259" key="1">
    <source>
        <dbReference type="Pfam" id="PF01610"/>
    </source>
</evidence>
<dbReference type="AlphaFoldDB" id="A0AAE6WHY0"/>
<accession>A0AAE6WHY0</accession>
<evidence type="ECO:0000313" key="2">
    <source>
        <dbReference type="EMBL" id="QIA91181.1"/>
    </source>
</evidence>